<feature type="coiled-coil region" evidence="1">
    <location>
        <begin position="16"/>
        <end position="102"/>
    </location>
</feature>
<dbReference type="Proteomes" id="UP000828390">
    <property type="component" value="Unassembled WGS sequence"/>
</dbReference>
<accession>A0A9D4D017</accession>
<keyword evidence="1" id="KW-0175">Coiled coil</keyword>
<dbReference type="EMBL" id="JAIWYP010000011">
    <property type="protein sequence ID" value="KAH3736651.1"/>
    <property type="molecule type" value="Genomic_DNA"/>
</dbReference>
<evidence type="ECO:0000313" key="4">
    <source>
        <dbReference type="EMBL" id="KAH3736651.1"/>
    </source>
</evidence>
<organism evidence="4 5">
    <name type="scientific">Dreissena polymorpha</name>
    <name type="common">Zebra mussel</name>
    <name type="synonym">Mytilus polymorpha</name>
    <dbReference type="NCBI Taxonomy" id="45954"/>
    <lineage>
        <taxon>Eukaryota</taxon>
        <taxon>Metazoa</taxon>
        <taxon>Spiralia</taxon>
        <taxon>Lophotrochozoa</taxon>
        <taxon>Mollusca</taxon>
        <taxon>Bivalvia</taxon>
        <taxon>Autobranchia</taxon>
        <taxon>Heteroconchia</taxon>
        <taxon>Euheterodonta</taxon>
        <taxon>Imparidentia</taxon>
        <taxon>Neoheterodontei</taxon>
        <taxon>Myida</taxon>
        <taxon>Dreissenoidea</taxon>
        <taxon>Dreissenidae</taxon>
        <taxon>Dreissena</taxon>
    </lineage>
</organism>
<dbReference type="PROSITE" id="PS51896">
    <property type="entry name" value="ZF_C4H2"/>
    <property type="match status" value="1"/>
</dbReference>
<name>A0A9D4D017_DREPO</name>
<feature type="region of interest" description="Disordered" evidence="2">
    <location>
        <begin position="213"/>
        <end position="234"/>
    </location>
</feature>
<dbReference type="PANTHER" id="PTHR31058">
    <property type="entry name" value="ZINC FINGER C4H2 DOMAIN-CONTAINING PROTEIN"/>
    <property type="match status" value="1"/>
</dbReference>
<reference evidence="4" key="1">
    <citation type="journal article" date="2019" name="bioRxiv">
        <title>The Genome of the Zebra Mussel, Dreissena polymorpha: A Resource for Invasive Species Research.</title>
        <authorList>
            <person name="McCartney M.A."/>
            <person name="Auch B."/>
            <person name="Kono T."/>
            <person name="Mallez S."/>
            <person name="Zhang Y."/>
            <person name="Obille A."/>
            <person name="Becker A."/>
            <person name="Abrahante J.E."/>
            <person name="Garbe J."/>
            <person name="Badalamenti J.P."/>
            <person name="Herman A."/>
            <person name="Mangelson H."/>
            <person name="Liachko I."/>
            <person name="Sullivan S."/>
            <person name="Sone E.D."/>
            <person name="Koren S."/>
            <person name="Silverstein K.A.T."/>
            <person name="Beckman K.B."/>
            <person name="Gohl D.M."/>
        </authorList>
    </citation>
    <scope>NUCLEOTIDE SEQUENCE</scope>
    <source>
        <strain evidence="4">Duluth1</strain>
        <tissue evidence="4">Whole animal</tissue>
    </source>
</reference>
<dbReference type="GO" id="GO:0045666">
    <property type="term" value="P:positive regulation of neuron differentiation"/>
    <property type="evidence" value="ECO:0007669"/>
    <property type="project" value="TreeGrafter"/>
</dbReference>
<protein>
    <recommendedName>
        <fullName evidence="3">C4H2-type domain-containing protein</fullName>
    </recommendedName>
</protein>
<reference evidence="4" key="2">
    <citation type="submission" date="2020-11" db="EMBL/GenBank/DDBJ databases">
        <authorList>
            <person name="McCartney M.A."/>
            <person name="Auch B."/>
            <person name="Kono T."/>
            <person name="Mallez S."/>
            <person name="Becker A."/>
            <person name="Gohl D.M."/>
            <person name="Silverstein K.A.T."/>
            <person name="Koren S."/>
            <person name="Bechman K.B."/>
            <person name="Herman A."/>
            <person name="Abrahante J.E."/>
            <person name="Garbe J."/>
        </authorList>
    </citation>
    <scope>NUCLEOTIDE SEQUENCE</scope>
    <source>
        <strain evidence="4">Duluth1</strain>
        <tissue evidence="4">Whole animal</tissue>
    </source>
</reference>
<dbReference type="AlphaFoldDB" id="A0A9D4D017"/>
<proteinExistence type="predicted"/>
<keyword evidence="5" id="KW-1185">Reference proteome</keyword>
<sequence>MEDLNETEIMHKLENLKEIRSKTINLERIKSKLRQEFDSTENEDRLIADYKKEMELLLQEKMAHVEELRLIHADINLMETTIKQAEEERNRSLENAKLLYDDYKPLKDEVDLLRRRIGLEPLLDVHDEEEKISPQYFDRPKQEFQHEPNTTSVPEPQPPVIQMSPQAPPPMQVQIQRAKPPPEPPRQAFRQQPPPMKACLSCHQQIHRNAPICPLCKAKSRSRNPKKPKRKLDE</sequence>
<evidence type="ECO:0000256" key="1">
    <source>
        <dbReference type="SAM" id="Coils"/>
    </source>
</evidence>
<evidence type="ECO:0000256" key="2">
    <source>
        <dbReference type="SAM" id="MobiDB-lite"/>
    </source>
</evidence>
<dbReference type="OrthoDB" id="20865at2759"/>
<comment type="caution">
    <text evidence="4">The sequence shown here is derived from an EMBL/GenBank/DDBJ whole genome shotgun (WGS) entry which is preliminary data.</text>
</comment>
<evidence type="ECO:0000313" key="5">
    <source>
        <dbReference type="Proteomes" id="UP000828390"/>
    </source>
</evidence>
<feature type="region of interest" description="Disordered" evidence="2">
    <location>
        <begin position="143"/>
        <end position="194"/>
    </location>
</feature>
<dbReference type="InterPro" id="IPR018482">
    <property type="entry name" value="Znf-C4H2"/>
</dbReference>
<dbReference type="GO" id="GO:0005634">
    <property type="term" value="C:nucleus"/>
    <property type="evidence" value="ECO:0007669"/>
    <property type="project" value="TreeGrafter"/>
</dbReference>
<dbReference type="Pfam" id="PF10146">
    <property type="entry name" value="zf-C4H2"/>
    <property type="match status" value="1"/>
</dbReference>
<gene>
    <name evidence="4" type="ORF">DPMN_043223</name>
</gene>
<feature type="domain" description="C4H2-type" evidence="3">
    <location>
        <begin position="191"/>
        <end position="233"/>
    </location>
</feature>
<evidence type="ECO:0000259" key="3">
    <source>
        <dbReference type="PROSITE" id="PS51896"/>
    </source>
</evidence>
<dbReference type="PANTHER" id="PTHR31058:SF2">
    <property type="entry name" value="ZINC FINGER C4H2 DOMAIN-CONTAINING PROTEIN"/>
    <property type="match status" value="1"/>
</dbReference>
<feature type="compositionally biased region" description="Basic residues" evidence="2">
    <location>
        <begin position="218"/>
        <end position="234"/>
    </location>
</feature>
<dbReference type="InterPro" id="IPR044069">
    <property type="entry name" value="ZF_C4H2"/>
</dbReference>